<feature type="compositionally biased region" description="Low complexity" evidence="1">
    <location>
        <begin position="51"/>
        <end position="61"/>
    </location>
</feature>
<feature type="compositionally biased region" description="Polar residues" evidence="1">
    <location>
        <begin position="102"/>
        <end position="113"/>
    </location>
</feature>
<gene>
    <name evidence="2" type="ORF">P7K49_001576</name>
</gene>
<dbReference type="Proteomes" id="UP001266305">
    <property type="component" value="Unassembled WGS sequence"/>
</dbReference>
<comment type="caution">
    <text evidence="2">The sequence shown here is derived from an EMBL/GenBank/DDBJ whole genome shotgun (WGS) entry which is preliminary data.</text>
</comment>
<keyword evidence="3" id="KW-1185">Reference proteome</keyword>
<evidence type="ECO:0000256" key="1">
    <source>
        <dbReference type="SAM" id="MobiDB-lite"/>
    </source>
</evidence>
<sequence>MAPAPTCHVSLTAQPGGVTSRDIVKPLTYTFAGTATPLLLPLLPCLPAVSSTPGPLGLPAKGAPPVPGGAGVPNLTQRLEALRDQIGSSLRRGRSQPPCSEGVQSPSQVLPPN</sequence>
<evidence type="ECO:0000313" key="2">
    <source>
        <dbReference type="EMBL" id="KAK2120190.1"/>
    </source>
</evidence>
<protein>
    <submittedName>
        <fullName evidence="2">Uncharacterized protein</fullName>
    </submittedName>
</protein>
<reference evidence="2 3" key="1">
    <citation type="submission" date="2023-05" db="EMBL/GenBank/DDBJ databases">
        <title>B98-5 Cell Line De Novo Hybrid Assembly: An Optical Mapping Approach.</title>
        <authorList>
            <person name="Kananen K."/>
            <person name="Auerbach J.A."/>
            <person name="Kautto E."/>
            <person name="Blachly J.S."/>
        </authorList>
    </citation>
    <scope>NUCLEOTIDE SEQUENCE [LARGE SCALE GENOMIC DNA]</scope>
    <source>
        <strain evidence="2">B95-8</strain>
        <tissue evidence="2">Cell line</tissue>
    </source>
</reference>
<organism evidence="2 3">
    <name type="scientific">Saguinus oedipus</name>
    <name type="common">Cotton-top tamarin</name>
    <name type="synonym">Oedipomidas oedipus</name>
    <dbReference type="NCBI Taxonomy" id="9490"/>
    <lineage>
        <taxon>Eukaryota</taxon>
        <taxon>Metazoa</taxon>
        <taxon>Chordata</taxon>
        <taxon>Craniata</taxon>
        <taxon>Vertebrata</taxon>
        <taxon>Euteleostomi</taxon>
        <taxon>Mammalia</taxon>
        <taxon>Eutheria</taxon>
        <taxon>Euarchontoglires</taxon>
        <taxon>Primates</taxon>
        <taxon>Haplorrhini</taxon>
        <taxon>Platyrrhini</taxon>
        <taxon>Cebidae</taxon>
        <taxon>Callitrichinae</taxon>
        <taxon>Saguinus</taxon>
    </lineage>
</organism>
<dbReference type="EMBL" id="JASSZA010000001">
    <property type="protein sequence ID" value="KAK2120190.1"/>
    <property type="molecule type" value="Genomic_DNA"/>
</dbReference>
<name>A0ABQ9WFB6_SAGOE</name>
<evidence type="ECO:0000313" key="3">
    <source>
        <dbReference type="Proteomes" id="UP001266305"/>
    </source>
</evidence>
<accession>A0ABQ9WFB6</accession>
<proteinExistence type="predicted"/>
<feature type="region of interest" description="Disordered" evidence="1">
    <location>
        <begin position="51"/>
        <end position="113"/>
    </location>
</feature>